<evidence type="ECO:0000313" key="2">
    <source>
        <dbReference type="Proteomes" id="UP001281761"/>
    </source>
</evidence>
<keyword evidence="2" id="KW-1185">Reference proteome</keyword>
<dbReference type="EMBL" id="JARBJD010000094">
    <property type="protein sequence ID" value="KAK2953210.1"/>
    <property type="molecule type" value="Genomic_DNA"/>
</dbReference>
<evidence type="ECO:0000313" key="1">
    <source>
        <dbReference type="EMBL" id="KAK2953210.1"/>
    </source>
</evidence>
<organism evidence="1 2">
    <name type="scientific">Blattamonas nauphoetae</name>
    <dbReference type="NCBI Taxonomy" id="2049346"/>
    <lineage>
        <taxon>Eukaryota</taxon>
        <taxon>Metamonada</taxon>
        <taxon>Preaxostyla</taxon>
        <taxon>Oxymonadida</taxon>
        <taxon>Blattamonas</taxon>
    </lineage>
</organism>
<name>A0ABQ9XNY1_9EUKA</name>
<gene>
    <name evidence="1" type="ORF">BLNAU_11835</name>
</gene>
<comment type="caution">
    <text evidence="1">The sequence shown here is derived from an EMBL/GenBank/DDBJ whole genome shotgun (WGS) entry which is preliminary data.</text>
</comment>
<dbReference type="Proteomes" id="UP001281761">
    <property type="component" value="Unassembled WGS sequence"/>
</dbReference>
<sequence>MKETKWYCRSLLINLLSLPSDTLRTVVVSFFDVGLWHSRKKFSDAVTVTGLLPKLFQILKPPEIPLCDSTMELHCHLASILDDLFTYSNPEDILWRLGVFKFSTHDTQLISNAIEPTFTPLCTYLRSLITAPVSPNGHRSGFTLLWNTQIFHPCELGKHTFSFSPAIREVFGEIGKGVLDALVSLLCLTSSEAEKYLLTHEGNSSNIDAWIKEFECLLVQMGKGRQISDLGMLAIVCFIYDRPADAKLIFRTDDTFGFKLKSQIISSSELDSKSLCVIFTPTQPHHAMAVLTAFDWFIEIIDQATLVKHIWNGWFQHFVNAVDPSKLPFTLELGHSE</sequence>
<proteinExistence type="predicted"/>
<accession>A0ABQ9XNY1</accession>
<protein>
    <submittedName>
        <fullName evidence="1">Uncharacterized protein</fullName>
    </submittedName>
</protein>
<reference evidence="1 2" key="1">
    <citation type="journal article" date="2022" name="bioRxiv">
        <title>Genomics of Preaxostyla Flagellates Illuminates Evolutionary Transitions and the Path Towards Mitochondrial Loss.</title>
        <authorList>
            <person name="Novak L.V.F."/>
            <person name="Treitli S.C."/>
            <person name="Pyrih J."/>
            <person name="Halakuc P."/>
            <person name="Pipaliya S.V."/>
            <person name="Vacek V."/>
            <person name="Brzon O."/>
            <person name="Soukal P."/>
            <person name="Eme L."/>
            <person name="Dacks J.B."/>
            <person name="Karnkowska A."/>
            <person name="Elias M."/>
            <person name="Hampl V."/>
        </authorList>
    </citation>
    <scope>NUCLEOTIDE SEQUENCE [LARGE SCALE GENOMIC DNA]</scope>
    <source>
        <strain evidence="1">NAU3</strain>
        <tissue evidence="1">Gut</tissue>
    </source>
</reference>